<keyword evidence="3" id="KW-1185">Reference proteome</keyword>
<feature type="region of interest" description="Disordered" evidence="1">
    <location>
        <begin position="159"/>
        <end position="180"/>
    </location>
</feature>
<accession>A0ABR1XKX8</accession>
<feature type="region of interest" description="Disordered" evidence="1">
    <location>
        <begin position="15"/>
        <end position="38"/>
    </location>
</feature>
<protein>
    <submittedName>
        <fullName evidence="2">Uncharacterized protein</fullName>
    </submittedName>
</protein>
<name>A0ABR1XKX8_9PEZI</name>
<sequence length="180" mass="19226">MPAPTVLVGLHAVFETPSPRPLHPSSAQPPLTTPAANPTCATRIRMTNTQGSRTWVPGTLPTSATPPPPILHLISTSLPTRPQPRPASTTRRSATPSSVPCSLTTPNHPLPHSPRLPLEPPWITCCSNATPALQATSHKPHPTPCLDCARCTAAPRAWRRASARTTAPKETIQHARRAHP</sequence>
<proteinExistence type="predicted"/>
<gene>
    <name evidence="2" type="ORF">IWX90DRAFT_301585</name>
</gene>
<evidence type="ECO:0000313" key="3">
    <source>
        <dbReference type="Proteomes" id="UP001456524"/>
    </source>
</evidence>
<evidence type="ECO:0000313" key="2">
    <source>
        <dbReference type="EMBL" id="KAK8159473.1"/>
    </source>
</evidence>
<feature type="compositionally biased region" description="Low complexity" evidence="1">
    <location>
        <begin position="86"/>
        <end position="98"/>
    </location>
</feature>
<feature type="compositionally biased region" description="Polar residues" evidence="1">
    <location>
        <begin position="25"/>
        <end position="38"/>
    </location>
</feature>
<evidence type="ECO:0000256" key="1">
    <source>
        <dbReference type="SAM" id="MobiDB-lite"/>
    </source>
</evidence>
<dbReference type="Proteomes" id="UP001456524">
    <property type="component" value="Unassembled WGS sequence"/>
</dbReference>
<feature type="region of interest" description="Disordered" evidence="1">
    <location>
        <begin position="76"/>
        <end position="115"/>
    </location>
</feature>
<reference evidence="2 3" key="1">
    <citation type="journal article" date="2022" name="G3 (Bethesda)">
        <title>Enemy or ally: a genomic approach to elucidate the lifestyle of Phyllosticta citrichinaensis.</title>
        <authorList>
            <person name="Buijs V.A."/>
            <person name="Groenewald J.Z."/>
            <person name="Haridas S."/>
            <person name="LaButti K.M."/>
            <person name="Lipzen A."/>
            <person name="Martin F.M."/>
            <person name="Barry K."/>
            <person name="Grigoriev I.V."/>
            <person name="Crous P.W."/>
            <person name="Seidl M.F."/>
        </authorList>
    </citation>
    <scope>NUCLEOTIDE SEQUENCE [LARGE SCALE GENOMIC DNA]</scope>
    <source>
        <strain evidence="2 3">CBS 129764</strain>
    </source>
</reference>
<dbReference type="EMBL" id="JBBWUH010000008">
    <property type="protein sequence ID" value="KAK8159473.1"/>
    <property type="molecule type" value="Genomic_DNA"/>
</dbReference>
<comment type="caution">
    <text evidence="2">The sequence shown here is derived from an EMBL/GenBank/DDBJ whole genome shotgun (WGS) entry which is preliminary data.</text>
</comment>
<organism evidence="2 3">
    <name type="scientific">Phyllosticta citrichinensis</name>
    <dbReference type="NCBI Taxonomy" id="1130410"/>
    <lineage>
        <taxon>Eukaryota</taxon>
        <taxon>Fungi</taxon>
        <taxon>Dikarya</taxon>
        <taxon>Ascomycota</taxon>
        <taxon>Pezizomycotina</taxon>
        <taxon>Dothideomycetes</taxon>
        <taxon>Dothideomycetes incertae sedis</taxon>
        <taxon>Botryosphaeriales</taxon>
        <taxon>Phyllostictaceae</taxon>
        <taxon>Phyllosticta</taxon>
    </lineage>
</organism>